<dbReference type="EMBL" id="FOPU01000072">
    <property type="protein sequence ID" value="SFI09875.1"/>
    <property type="molecule type" value="Genomic_DNA"/>
</dbReference>
<protein>
    <submittedName>
        <fullName evidence="1">CopG antitoxin of type II toxin-antitoxin system</fullName>
    </submittedName>
</protein>
<dbReference type="Pfam" id="PF12441">
    <property type="entry name" value="CopG_antitoxin"/>
    <property type="match status" value="1"/>
</dbReference>
<dbReference type="AlphaFoldDB" id="A0A1I3FF96"/>
<evidence type="ECO:0000313" key="2">
    <source>
        <dbReference type="Proteomes" id="UP000183635"/>
    </source>
</evidence>
<gene>
    <name evidence="1" type="ORF">SAMN04488021_1725</name>
</gene>
<evidence type="ECO:0000313" key="1">
    <source>
        <dbReference type="EMBL" id="SFI09875.1"/>
    </source>
</evidence>
<reference evidence="1 2" key="1">
    <citation type="submission" date="2016-10" db="EMBL/GenBank/DDBJ databases">
        <authorList>
            <person name="de Groot N.N."/>
        </authorList>
    </citation>
    <scope>NUCLEOTIDE SEQUENCE [LARGE SCALE GENOMIC DNA]</scope>
    <source>
        <strain evidence="1 2">DSM 8537</strain>
    </source>
</reference>
<dbReference type="Proteomes" id="UP000183635">
    <property type="component" value="Unassembled WGS sequence"/>
</dbReference>
<sequence length="49" mass="5534">MRFEVEPKAASLNMRLPASLLDAVKAKASGIPYTRYVRMLLETDVARPR</sequence>
<dbReference type="InterPro" id="IPR022148">
    <property type="entry name" value="CopG_antitoxin"/>
</dbReference>
<keyword evidence="2" id="KW-1185">Reference proteome</keyword>
<name>A0A1I3FF96_9RHOB</name>
<accession>A0A1I3FF96</accession>
<proteinExistence type="predicted"/>
<organism evidence="1 2">
    <name type="scientific">Paracoccus aminovorans</name>
    <dbReference type="NCBI Taxonomy" id="34004"/>
    <lineage>
        <taxon>Bacteria</taxon>
        <taxon>Pseudomonadati</taxon>
        <taxon>Pseudomonadota</taxon>
        <taxon>Alphaproteobacteria</taxon>
        <taxon>Rhodobacterales</taxon>
        <taxon>Paracoccaceae</taxon>
        <taxon>Paracoccus</taxon>
    </lineage>
</organism>